<gene>
    <name evidence="2" type="ordered locus">XAC0456</name>
</gene>
<evidence type="ECO:0000313" key="3">
    <source>
        <dbReference type="Proteomes" id="UP000000576"/>
    </source>
</evidence>
<proteinExistence type="predicted"/>
<reference evidence="2 3" key="1">
    <citation type="journal article" date="2002" name="Nature">
        <title>Comparison of the genomes of two Xanthomonas pathogens with differing host specificities.</title>
        <authorList>
            <person name="da Silva A.C."/>
            <person name="Ferro J.A."/>
            <person name="Reinach F.C."/>
            <person name="Farah C.S."/>
            <person name="Furlan L.R."/>
            <person name="Quaggio R.B."/>
            <person name="Monteiro-Vitorello C.B."/>
            <person name="Van Sluys M.A."/>
            <person name="Almeida N.F."/>
            <person name="Alves L.M."/>
            <person name="do Amaral A.M."/>
            <person name="Bertolini M.C."/>
            <person name="Camargo L.E."/>
            <person name="Camarotte G."/>
            <person name="Cannavan F."/>
            <person name="Cardozo J."/>
            <person name="Chambergo F."/>
            <person name="Ciapina L.P."/>
            <person name="Cicarelli R.M."/>
            <person name="Coutinho L.L."/>
            <person name="Cursino-Santos J.R."/>
            <person name="El-Dorry H."/>
            <person name="Faria J.B."/>
            <person name="Ferreira A.J."/>
            <person name="Ferreira R.C."/>
            <person name="Ferro M.I."/>
            <person name="Formighieri E.F."/>
            <person name="Franco M.C."/>
            <person name="Greggio C.C."/>
            <person name="Gruber A."/>
            <person name="Katsuyama A.M."/>
            <person name="Kishi L.T."/>
            <person name="Leite R.P."/>
            <person name="Lemos E.G."/>
            <person name="Lemos M.V."/>
            <person name="Locali E.C."/>
            <person name="Machado M.A."/>
            <person name="Madeira A.M."/>
            <person name="Martinez-Rossi N.M."/>
            <person name="Martins E.C."/>
            <person name="Meidanis J."/>
            <person name="Menck C.F."/>
            <person name="Miyaki C.Y."/>
            <person name="Moon D.H."/>
            <person name="Moreira L.M."/>
            <person name="Novo M.T."/>
            <person name="Okura V.K."/>
            <person name="Oliveira M.C."/>
            <person name="Oliveira V.R."/>
            <person name="Pereira H.A."/>
            <person name="Rossi A."/>
            <person name="Sena J.A."/>
            <person name="Silva C."/>
            <person name="de Souza R.F."/>
            <person name="Spinola L.A."/>
            <person name="Takita M.A."/>
            <person name="Tamura R.E."/>
            <person name="Teixeira E.C."/>
            <person name="Tezza R.I."/>
            <person name="Trindade dos Santos M."/>
            <person name="Truffi D."/>
            <person name="Tsai S.M."/>
            <person name="White F.F."/>
            <person name="Setubal J.C."/>
            <person name="Kitajima J.P."/>
        </authorList>
    </citation>
    <scope>NUCLEOTIDE SEQUENCE [LARGE SCALE GENOMIC DNA]</scope>
    <source>
        <strain evidence="2 3">306</strain>
    </source>
</reference>
<evidence type="ECO:0000313" key="2">
    <source>
        <dbReference type="EMBL" id="AAM35346.1"/>
    </source>
</evidence>
<dbReference type="Proteomes" id="UP000000576">
    <property type="component" value="Chromosome"/>
</dbReference>
<name>A0AAI7ZCX0_XANAC</name>
<organism evidence="2 3">
    <name type="scientific">Xanthomonas axonopodis pv. citri (strain 306)</name>
    <dbReference type="NCBI Taxonomy" id="190486"/>
    <lineage>
        <taxon>Bacteria</taxon>
        <taxon>Pseudomonadati</taxon>
        <taxon>Pseudomonadota</taxon>
        <taxon>Gammaproteobacteria</taxon>
        <taxon>Lysobacterales</taxon>
        <taxon>Lysobacteraceae</taxon>
        <taxon>Xanthomonas</taxon>
    </lineage>
</organism>
<dbReference type="AlphaFoldDB" id="A0AAI7ZCX0"/>
<protein>
    <submittedName>
        <fullName evidence="2">Uncharacterized protein</fullName>
    </submittedName>
</protein>
<sequence>MRSSGPTIWMSSVHSLDVRYSVHSCHRDHVESVRHTVAVMSSALHWRASRCWLRRTAAMIPRKTELALTTLQSHRSPLTLLQRRALILADGQRDLATLAMLLGGDGTALLHSLCAMGYLDLGTAAGGAAGQARSTAATAALPDVDQAGMPRPDAGPTDEELQRLRRRAATNARLYLLDILQLQRNALAAALHRQLHAARDEDQISTTIAEALQALPQITSASYAERVRARIGELLPETLQAA</sequence>
<feature type="region of interest" description="Disordered" evidence="1">
    <location>
        <begin position="141"/>
        <end position="160"/>
    </location>
</feature>
<dbReference type="KEGG" id="xac:XAC0456"/>
<accession>A0AAI7ZCX0</accession>
<evidence type="ECO:0000256" key="1">
    <source>
        <dbReference type="SAM" id="MobiDB-lite"/>
    </source>
</evidence>
<dbReference type="EMBL" id="AE008923">
    <property type="protein sequence ID" value="AAM35346.1"/>
    <property type="molecule type" value="Genomic_DNA"/>
</dbReference>